<evidence type="ECO:0000313" key="2">
    <source>
        <dbReference type="Proteomes" id="UP000179243"/>
    </source>
</evidence>
<evidence type="ECO:0000313" key="1">
    <source>
        <dbReference type="EMBL" id="OGK01231.1"/>
    </source>
</evidence>
<dbReference type="Gene3D" id="3.40.50.1010">
    <property type="entry name" value="5'-nuclease"/>
    <property type="match status" value="1"/>
</dbReference>
<evidence type="ECO:0008006" key="3">
    <source>
        <dbReference type="Google" id="ProtNLM"/>
    </source>
</evidence>
<gene>
    <name evidence="1" type="ORF">A2519_22545</name>
</gene>
<reference evidence="1 2" key="1">
    <citation type="journal article" date="2016" name="Nat. Commun.">
        <title>Thousands of microbial genomes shed light on interconnected biogeochemical processes in an aquifer system.</title>
        <authorList>
            <person name="Anantharaman K."/>
            <person name="Brown C.T."/>
            <person name="Hug L.A."/>
            <person name="Sharon I."/>
            <person name="Castelle C.J."/>
            <person name="Probst A.J."/>
            <person name="Thomas B.C."/>
            <person name="Singh A."/>
            <person name="Wilkins M.J."/>
            <person name="Karaoz U."/>
            <person name="Brodie E.L."/>
            <person name="Williams K.H."/>
            <person name="Hubbard S.S."/>
            <person name="Banfield J.F."/>
        </authorList>
    </citation>
    <scope>NUCLEOTIDE SEQUENCE [LARGE SCALE GENOMIC DNA]</scope>
</reference>
<dbReference type="Proteomes" id="UP000179243">
    <property type="component" value="Unassembled WGS sequence"/>
</dbReference>
<accession>A0A1F7F3L5</accession>
<protein>
    <recommendedName>
        <fullName evidence="3">PIN domain-containing protein</fullName>
    </recommendedName>
</protein>
<dbReference type="SUPFAM" id="SSF88723">
    <property type="entry name" value="PIN domain-like"/>
    <property type="match status" value="1"/>
</dbReference>
<sequence>MMEKIYIETTVVSYLTAFPSRDIIVLGKQEITHETWPLIADRFEPFISALVLQEISKGDANAASKRLDAVKNLALLGITAEAESAAALLLDKRAVPAEFPEDALHIAIAAVNGMEYLLTWNFSHINNAFTANMIRRTVEAAGYSCPVICSPEELITG</sequence>
<dbReference type="InterPro" id="IPR029060">
    <property type="entry name" value="PIN-like_dom_sf"/>
</dbReference>
<organism evidence="1 2">
    <name type="scientific">Candidatus Raymondbacteria bacterium RIFOXYD12_FULL_49_13</name>
    <dbReference type="NCBI Taxonomy" id="1817890"/>
    <lineage>
        <taxon>Bacteria</taxon>
        <taxon>Raymondiibacteriota</taxon>
    </lineage>
</organism>
<dbReference type="AlphaFoldDB" id="A0A1F7F3L5"/>
<name>A0A1F7F3L5_UNCRA</name>
<dbReference type="EMBL" id="MFYX01000130">
    <property type="protein sequence ID" value="OGK01231.1"/>
    <property type="molecule type" value="Genomic_DNA"/>
</dbReference>
<proteinExistence type="predicted"/>
<comment type="caution">
    <text evidence="1">The sequence shown here is derived from an EMBL/GenBank/DDBJ whole genome shotgun (WGS) entry which is preliminary data.</text>
</comment>
<dbReference type="CDD" id="cd18687">
    <property type="entry name" value="PIN_VapC-like"/>
    <property type="match status" value="1"/>
</dbReference>